<proteinExistence type="predicted"/>
<accession>A0ABQ0RQ97</accession>
<organism evidence="4 5">
    <name type="scientific">Glutamicibacter nicotianae</name>
    <name type="common">Arthrobacter nicotianae</name>
    <dbReference type="NCBI Taxonomy" id="37929"/>
    <lineage>
        <taxon>Bacteria</taxon>
        <taxon>Bacillati</taxon>
        <taxon>Actinomycetota</taxon>
        <taxon>Actinomycetes</taxon>
        <taxon>Micrococcales</taxon>
        <taxon>Micrococcaceae</taxon>
        <taxon>Glutamicibacter</taxon>
    </lineage>
</organism>
<keyword evidence="5" id="KW-1185">Reference proteome</keyword>
<keyword evidence="2" id="KW-0012">Acyltransferase</keyword>
<dbReference type="InterPro" id="IPR000182">
    <property type="entry name" value="GNAT_dom"/>
</dbReference>
<keyword evidence="1" id="KW-0808">Transferase</keyword>
<reference evidence="4 5" key="1">
    <citation type="submission" date="2019-06" db="EMBL/GenBank/DDBJ databases">
        <title>Whole genome shotgun sequence of Glutamicibacter nicotianae NBRC 14234.</title>
        <authorList>
            <person name="Hosoyama A."/>
            <person name="Uohara A."/>
            <person name="Ohji S."/>
            <person name="Ichikawa N."/>
        </authorList>
    </citation>
    <scope>NUCLEOTIDE SEQUENCE [LARGE SCALE GENOMIC DNA]</scope>
    <source>
        <strain evidence="4 5">NBRC 14234</strain>
    </source>
</reference>
<sequence length="171" mass="18779">MAMETAKRGSLWAGGQDYLLREAKAADLDQIIALMADDDIRRAEHQGAEEDMEQYLHAFNQINADPAHSLMVVEAQDGTLVGTMQLTLLPGLARRGATRMQIEAVRVSSALRGRGLGTAMIRWAISEAENNNVQLVQLTSDAQRTDAHRFYEALGFTASHVGFKMRLAIAP</sequence>
<dbReference type="InterPro" id="IPR016181">
    <property type="entry name" value="Acyl_CoA_acyltransferase"/>
</dbReference>
<dbReference type="PANTHER" id="PTHR43877">
    <property type="entry name" value="AMINOALKYLPHOSPHONATE N-ACETYLTRANSFERASE-RELATED-RELATED"/>
    <property type="match status" value="1"/>
</dbReference>
<dbReference type="PROSITE" id="PS51186">
    <property type="entry name" value="GNAT"/>
    <property type="match status" value="1"/>
</dbReference>
<feature type="domain" description="N-acetyltransferase" evidence="3">
    <location>
        <begin position="18"/>
        <end position="171"/>
    </location>
</feature>
<dbReference type="CDD" id="cd04301">
    <property type="entry name" value="NAT_SF"/>
    <property type="match status" value="1"/>
</dbReference>
<gene>
    <name evidence="4" type="ORF">ANI01nite_31730</name>
</gene>
<evidence type="ECO:0000313" key="4">
    <source>
        <dbReference type="EMBL" id="GEC13970.1"/>
    </source>
</evidence>
<dbReference type="Gene3D" id="3.40.630.30">
    <property type="match status" value="1"/>
</dbReference>
<comment type="caution">
    <text evidence="4">The sequence shown here is derived from an EMBL/GenBank/DDBJ whole genome shotgun (WGS) entry which is preliminary data.</text>
</comment>
<protein>
    <submittedName>
        <fullName evidence="4">N-acetyltransferase</fullName>
    </submittedName>
</protein>
<name>A0ABQ0RQ97_GLUNI</name>
<dbReference type="Proteomes" id="UP000316242">
    <property type="component" value="Unassembled WGS sequence"/>
</dbReference>
<dbReference type="EMBL" id="BJNE01000025">
    <property type="protein sequence ID" value="GEC13970.1"/>
    <property type="molecule type" value="Genomic_DNA"/>
</dbReference>
<dbReference type="PANTHER" id="PTHR43877:SF2">
    <property type="entry name" value="AMINOALKYLPHOSPHONATE N-ACETYLTRANSFERASE-RELATED"/>
    <property type="match status" value="1"/>
</dbReference>
<evidence type="ECO:0000256" key="2">
    <source>
        <dbReference type="ARBA" id="ARBA00023315"/>
    </source>
</evidence>
<evidence type="ECO:0000259" key="3">
    <source>
        <dbReference type="PROSITE" id="PS51186"/>
    </source>
</evidence>
<dbReference type="InterPro" id="IPR050832">
    <property type="entry name" value="Bact_Acetyltransf"/>
</dbReference>
<dbReference type="SUPFAM" id="SSF55729">
    <property type="entry name" value="Acyl-CoA N-acyltransferases (Nat)"/>
    <property type="match status" value="1"/>
</dbReference>
<dbReference type="Pfam" id="PF00583">
    <property type="entry name" value="Acetyltransf_1"/>
    <property type="match status" value="1"/>
</dbReference>
<evidence type="ECO:0000256" key="1">
    <source>
        <dbReference type="ARBA" id="ARBA00022679"/>
    </source>
</evidence>
<evidence type="ECO:0000313" key="5">
    <source>
        <dbReference type="Proteomes" id="UP000316242"/>
    </source>
</evidence>